<dbReference type="SFLD" id="SFLDG00033">
    <property type="entry name" value="mannonate_dehydratase"/>
    <property type="match status" value="1"/>
</dbReference>
<dbReference type="GO" id="GO:0000287">
    <property type="term" value="F:magnesium ion binding"/>
    <property type="evidence" value="ECO:0007669"/>
    <property type="project" value="UniProtKB-ARBA"/>
</dbReference>
<accession>A0A934VPG2</accession>
<dbReference type="RefSeq" id="WP_200353715.1">
    <property type="nucleotide sequence ID" value="NZ_JAENIL010000002.1"/>
</dbReference>
<proteinExistence type="predicted"/>
<dbReference type="NCBIfam" id="NF043051">
    <property type="entry name" value="ManoateDhtManD"/>
    <property type="match status" value="1"/>
</dbReference>
<protein>
    <submittedName>
        <fullName evidence="2">D-galactonate dehydratase family protein</fullName>
    </submittedName>
</protein>
<evidence type="ECO:0000313" key="2">
    <source>
        <dbReference type="EMBL" id="MBK1875498.1"/>
    </source>
</evidence>
<dbReference type="InterPro" id="IPR013342">
    <property type="entry name" value="Mandelate_racemase_C"/>
</dbReference>
<dbReference type="GO" id="GO:0008927">
    <property type="term" value="F:mannonate dehydratase activity"/>
    <property type="evidence" value="ECO:0007669"/>
    <property type="project" value="UniProtKB-ARBA"/>
</dbReference>
<dbReference type="GO" id="GO:0009063">
    <property type="term" value="P:amino acid catabolic process"/>
    <property type="evidence" value="ECO:0007669"/>
    <property type="project" value="InterPro"/>
</dbReference>
<evidence type="ECO:0000259" key="1">
    <source>
        <dbReference type="SMART" id="SM00922"/>
    </source>
</evidence>
<dbReference type="Proteomes" id="UP000617628">
    <property type="component" value="Unassembled WGS sequence"/>
</dbReference>
<dbReference type="NCBIfam" id="NF011654">
    <property type="entry name" value="PRK15072.1"/>
    <property type="match status" value="1"/>
</dbReference>
<comment type="caution">
    <text evidence="2">The sequence shown here is derived from an EMBL/GenBank/DDBJ whole genome shotgun (WGS) entry which is preliminary data.</text>
</comment>
<dbReference type="InterPro" id="IPR013341">
    <property type="entry name" value="Mandelate_racemase_N_dom"/>
</dbReference>
<dbReference type="SUPFAM" id="SSF51604">
    <property type="entry name" value="Enolase C-terminal domain-like"/>
    <property type="match status" value="1"/>
</dbReference>
<dbReference type="Gene3D" id="3.20.20.120">
    <property type="entry name" value="Enolase-like C-terminal domain"/>
    <property type="match status" value="1"/>
</dbReference>
<dbReference type="AlphaFoldDB" id="A0A934VPG2"/>
<feature type="domain" description="Mandelate racemase/muconate lactonizing enzyme C-terminal" evidence="1">
    <location>
        <begin position="129"/>
        <end position="258"/>
    </location>
</feature>
<dbReference type="SFLD" id="SFLDS00001">
    <property type="entry name" value="Enolase"/>
    <property type="match status" value="1"/>
</dbReference>
<dbReference type="InterPro" id="IPR034593">
    <property type="entry name" value="DgoD-like"/>
</dbReference>
<evidence type="ECO:0000313" key="3">
    <source>
        <dbReference type="Proteomes" id="UP000617628"/>
    </source>
</evidence>
<gene>
    <name evidence="2" type="ORF">JIN87_01395</name>
</gene>
<dbReference type="EMBL" id="JAENIL010000002">
    <property type="protein sequence ID" value="MBK1875498.1"/>
    <property type="molecule type" value="Genomic_DNA"/>
</dbReference>
<dbReference type="PANTHER" id="PTHR48080:SF6">
    <property type="entry name" value="STARVATION-SENSING PROTEIN RSPA"/>
    <property type="match status" value="1"/>
</dbReference>
<dbReference type="Pfam" id="PF02746">
    <property type="entry name" value="MR_MLE_N"/>
    <property type="match status" value="1"/>
</dbReference>
<organism evidence="2 3">
    <name type="scientific">Pelagicoccus mobilis</name>
    <dbReference type="NCBI Taxonomy" id="415221"/>
    <lineage>
        <taxon>Bacteria</taxon>
        <taxon>Pseudomonadati</taxon>
        <taxon>Verrucomicrobiota</taxon>
        <taxon>Opitutia</taxon>
        <taxon>Puniceicoccales</taxon>
        <taxon>Pelagicoccaceae</taxon>
        <taxon>Pelagicoccus</taxon>
    </lineage>
</organism>
<dbReference type="InterPro" id="IPR018110">
    <property type="entry name" value="Mandel_Rmase/mucon_lact_enz_CS"/>
</dbReference>
<keyword evidence="3" id="KW-1185">Reference proteome</keyword>
<sequence>MKITDAKIYLNSPGRNYLTIEIHTDEGVIGLGDGTLNGRELAVYSYLKEHLFPSLIGRDPFDTEDIWNFFYRGAYWRRGPVTMTAIGAIDIALWDIKAKALGVPLYKLLGGSSREKVLVYCHASGRDTDHAMEEVAKKRELGYKAIRIQSGVPGMESIYGISKEKDSYEPAKKGELPEEESWNTSKYLNFVPSLFQRARDEFGYDLHFLHDCHHRLTPNEAAQLGKDLEPYKLFWLEDTVPGELQEGLRLIRQRTTTPLAIGEIFNTVYDCQTLITEQLIDYLRMTVSHSGGITPMMKIAAFAAIYHVKIGMHGPSDVSPIALSACLHVSRAINNLGILEYMGYSDKMSEAFPHEIHYKDGHLYTGNAPGLGVEFNKDFAEKHPYQKAYLPINRLEDGTMFHW</sequence>
<dbReference type="SUPFAM" id="SSF54826">
    <property type="entry name" value="Enolase N-terminal domain-like"/>
    <property type="match status" value="1"/>
</dbReference>
<dbReference type="InterPro" id="IPR029065">
    <property type="entry name" value="Enolase_C-like"/>
</dbReference>
<reference evidence="2" key="1">
    <citation type="submission" date="2021-01" db="EMBL/GenBank/DDBJ databases">
        <title>Modified the classification status of verrucomicrobia.</title>
        <authorList>
            <person name="Feng X."/>
        </authorList>
    </citation>
    <scope>NUCLEOTIDE SEQUENCE</scope>
    <source>
        <strain evidence="2">KCTC 13126</strain>
    </source>
</reference>
<dbReference type="InterPro" id="IPR036849">
    <property type="entry name" value="Enolase-like_C_sf"/>
</dbReference>
<dbReference type="GO" id="GO:0016052">
    <property type="term" value="P:carbohydrate catabolic process"/>
    <property type="evidence" value="ECO:0007669"/>
    <property type="project" value="UniProtKB-ARBA"/>
</dbReference>
<dbReference type="SMART" id="SM00922">
    <property type="entry name" value="MR_MLE"/>
    <property type="match status" value="1"/>
</dbReference>
<dbReference type="PROSITE" id="PS00908">
    <property type="entry name" value="MR_MLE_1"/>
    <property type="match status" value="1"/>
</dbReference>
<dbReference type="InterPro" id="IPR029017">
    <property type="entry name" value="Enolase-like_N"/>
</dbReference>
<dbReference type="Gene3D" id="3.30.390.10">
    <property type="entry name" value="Enolase-like, N-terminal domain"/>
    <property type="match status" value="1"/>
</dbReference>
<dbReference type="InterPro" id="IPR034589">
    <property type="entry name" value="D-mannonate_dehydratase-like"/>
</dbReference>
<name>A0A934VPG2_9BACT</name>
<dbReference type="Pfam" id="PF13378">
    <property type="entry name" value="MR_MLE_C"/>
    <property type="match status" value="1"/>
</dbReference>
<dbReference type="PANTHER" id="PTHR48080">
    <property type="entry name" value="D-GALACTONATE DEHYDRATASE-RELATED"/>
    <property type="match status" value="1"/>
</dbReference>